<dbReference type="EMBL" id="JARBHA010000020">
    <property type="protein sequence ID" value="KAJ9671029.1"/>
    <property type="molecule type" value="Genomic_DNA"/>
</dbReference>
<dbReference type="PANTHER" id="PTHR31267:SF7">
    <property type="entry name" value="DENTIN SIALOPHOSPHOPROTEIN-LIKE PROTEIN"/>
    <property type="match status" value="1"/>
</dbReference>
<sequence length="864" mass="95312">MGLAPQHADQSLYGVPVSNIRGTLSQYSHMQVDRSAMQQNPSGSSSFPSNQYAAFLGQPSMEDGNLVFKRCFPRKKWFGQAPSVSRFFYSIDSPTGKRHAIWRRLQNDIDRRILELIYMQVYAPTTLAPAYHSTGLECFRSISIPSCFHSLKSLGVYKTKPSKTVATADEAAALVQARVPVIRLAKALKSPLSSAYKSRFSKDASRTQVAPFQLTGMPEPSRREVQIMMQSELSVSKDSETPSFISCGNGKGSQIRKSLRTIRKLINGFERRNQQKLMEAGMSVRRLYPYNMQHLNEFEMELETFRSANTHGLCERHTQTSCHITRNSFNNLSANLSSPPDQDRAGPSELQSFLESLKSHHAAIPMGYKEPKSTSIRFSNGTEQGVCSPTVAERISTLGAIHFSGLCLNHHHHLKKEILIALKKFHPLMKDITALEKQFSSFSFGAEPRKFPSHLNWKFAESSISTTHEEIGSGFNTKKGFDVKIAAGVAKETNLPFVTSRMVLAQEMPSLEVSLIRLLSLALRVGSVFLGMSGMVLMYLLKNKKLMLHLRRREMVYADRKPLVSEANSGQAFTSQKNKISLKREGKLAEAREELRQAKLLEKNLEEDDPQPSCSRNFGFEGITRQIMSQKGGKPEEGNCFEKNQVKDYIPNSMGIAEKKMHNKDFVGAHPNLHYKCAGPPTTSFSTNPIAVPSMSRTGSAKPVASSVQFTPSPSATSVNMCSEQTDAATSSLVVEYPAKQETKTNEEMKVSISGNVPNAKVLEDQACISSNIAREQVQEDQAALTRKAWCTLESVLASNLGISVSDSNKMDATLGSMDANLGSMDATLGSMDAIHDGHAFMDDNMVFEASGVVASSIGDSCTG</sequence>
<comment type="caution">
    <text evidence="1">The sequence shown here is derived from an EMBL/GenBank/DDBJ whole genome shotgun (WGS) entry which is preliminary data.</text>
</comment>
<gene>
    <name evidence="1" type="ORF">PVL29_027150</name>
</gene>
<dbReference type="Proteomes" id="UP001168098">
    <property type="component" value="Unassembled WGS sequence"/>
</dbReference>
<accession>A0AA38YID2</accession>
<proteinExistence type="predicted"/>
<evidence type="ECO:0000313" key="2">
    <source>
        <dbReference type="Proteomes" id="UP001168098"/>
    </source>
</evidence>
<evidence type="ECO:0000313" key="1">
    <source>
        <dbReference type="EMBL" id="KAJ9671029.1"/>
    </source>
</evidence>
<protein>
    <submittedName>
        <fullName evidence="1">Uncharacterized protein</fullName>
    </submittedName>
</protein>
<organism evidence="1 2">
    <name type="scientific">Vitis rotundifolia</name>
    <name type="common">Muscadine grape</name>
    <dbReference type="NCBI Taxonomy" id="103349"/>
    <lineage>
        <taxon>Eukaryota</taxon>
        <taxon>Viridiplantae</taxon>
        <taxon>Streptophyta</taxon>
        <taxon>Embryophyta</taxon>
        <taxon>Tracheophyta</taxon>
        <taxon>Spermatophyta</taxon>
        <taxon>Magnoliopsida</taxon>
        <taxon>eudicotyledons</taxon>
        <taxon>Gunneridae</taxon>
        <taxon>Pentapetalae</taxon>
        <taxon>rosids</taxon>
        <taxon>Vitales</taxon>
        <taxon>Vitaceae</taxon>
        <taxon>Viteae</taxon>
        <taxon>Vitis</taxon>
    </lineage>
</organism>
<name>A0AA38YID2_VITRO</name>
<keyword evidence="2" id="KW-1185">Reference proteome</keyword>
<reference evidence="1 2" key="1">
    <citation type="journal article" date="2023" name="BMC Biotechnol.">
        <title>Vitis rotundifolia cv Carlos genome sequencing.</title>
        <authorList>
            <person name="Huff M."/>
            <person name="Hulse-Kemp A."/>
            <person name="Scheffler B."/>
            <person name="Youngblood R."/>
            <person name="Simpson S."/>
            <person name="Babiker E."/>
            <person name="Staton M."/>
        </authorList>
    </citation>
    <scope>NUCLEOTIDE SEQUENCE [LARGE SCALE GENOMIC DNA]</scope>
    <source>
        <tissue evidence="1">Leaf</tissue>
    </source>
</reference>
<dbReference type="AlphaFoldDB" id="A0AA38YID2"/>
<dbReference type="PANTHER" id="PTHR31267">
    <property type="entry name" value="DENTIN SIALOPHOSPHOPROTEIN-LIKE PROTEIN"/>
    <property type="match status" value="1"/>
</dbReference>